<gene>
    <name evidence="2" type="ORF">TOT_020000258</name>
</gene>
<feature type="region of interest" description="Disordered" evidence="1">
    <location>
        <begin position="1"/>
        <end position="22"/>
    </location>
</feature>
<feature type="compositionally biased region" description="Polar residues" evidence="1">
    <location>
        <begin position="1"/>
        <end position="10"/>
    </location>
</feature>
<feature type="region of interest" description="Disordered" evidence="1">
    <location>
        <begin position="361"/>
        <end position="401"/>
    </location>
</feature>
<evidence type="ECO:0000256" key="1">
    <source>
        <dbReference type="SAM" id="MobiDB-lite"/>
    </source>
</evidence>
<sequence>MGDNEGSNPPSKRYNTRPKTKSSFVALEDKYSAYIVDTSPKVGKRSRNSISADYAEYQRYVHPQMLPRTVQHNQISQEYGYRNIQGYQMAGEPMNTMAFRGRMINTGYNNMYQPSHGSTMAPNMNIMYKNHQYGMHMNYQGAQMASAMVPQPQNVRVVNQMVYPRDASPYGIPNEHFNANVNMPMRMNQGYNVPHHSFVPHAAQQGYVGTNYNPNLQFPRPTQPDHATNAMDTSNVAQGFGVQNVLYHQRATPLKRDVENKVEFSPKPEQEKHIQRAPEADEIKSYFKAVDVILKDLSDDSKLERYEGSSFGCVSIVDEFKLTDPYRMVNIEYAITQELYSEITQYLDSISKSYVQLPLNVPQNRRNGNRAGNRAQNQKILTADDGNGELDDNTSSEPTADKVNEIDLEFTNNNIKLKHERKICPITIDSYKQLSLNEARSLMSLLKDSNAVKANPVAKNRVKIIINSHDDTNYNYWVYFPEDSNNEYVLKHQFGSFVANDFLNKRVPLYTNVDFGKTDPSFLFGGSANRKVTKLSHVYGQVSRSYDLFLANLNGNISLGLSKIISESEKDIGKAIHTLSIGYNTIINSFISYITDSVSKCSHCVQYVVKEFDLSYMNLNILFSGNYVGYCNSMYDVFNELYDFSSIAYSKILKRYKRWVAVEVVDMDKCMKLMSYPNWELYFYNVTYVLTVESIKFSRISLCVIQFLSLIYVPYCCHVFITTPKSDPYYNNYTVKDWIFTYLVFSFRRYGSIIESYYMMIVLTSYFIDNINRGKLVSGMTKVELIGYIDYSCWLIKLSNDKIKKFRDVIGRKNILRCKESMTRKLSSLSLKSLITLDKLTMKIYLDTIIMKQARFLILLRELSKKMLYDAVDECKSKGIHYIKLDDERIGIDITDSVSECYQDVNRCISDILSGKCIPSDSNIEFKIKCIEFTDCLLNNVSRFSSRVRSNVKAKYKKYISVMVDSSTCVQLMNSAKWDVYFSNFVFLLTKESIRFSVVSVWMIQMLSFIIRGNKYSIQYNYDKFDYETSNDCFLRIKNLISDIDNLFWLRSFECNSHMYLNMFTNQMVYNRFYINTNPSSLISKILENEHYCEMFNSINDYFINTRNDLYSFFSNRCSGLFFYDDLDDNKKHQPINLRSHYINILE</sequence>
<proteinExistence type="predicted"/>
<dbReference type="GeneID" id="20714424"/>
<accession>J4C383</accession>
<protein>
    <submittedName>
        <fullName evidence="2">Uncharacterized protein</fullName>
    </submittedName>
</protein>
<name>J4C383_THEOR</name>
<dbReference type="KEGG" id="tot:TOT_020000258"/>
<dbReference type="eggNOG" id="ENOG502QXU3">
    <property type="taxonomic scope" value="Eukaryota"/>
</dbReference>
<dbReference type="Proteomes" id="UP000003786">
    <property type="component" value="Chromosome 2"/>
</dbReference>
<reference evidence="2 3" key="1">
    <citation type="journal article" date="2012" name="MBio">
        <title>Comparative genome analysis of three eukaryotic parasites with differing abilities to transform leukocytes reveals key mediators of Theileria-induced leukocyte transformation.</title>
        <authorList>
            <person name="Hayashida K."/>
            <person name="Hara Y."/>
            <person name="Abe T."/>
            <person name="Yamasaki C."/>
            <person name="Toyoda A."/>
            <person name="Kosuge T."/>
            <person name="Suzuki Y."/>
            <person name="Sato Y."/>
            <person name="Kawashima S."/>
            <person name="Katayama T."/>
            <person name="Wakaguri H."/>
            <person name="Inoue N."/>
            <person name="Homma K."/>
            <person name="Tada-Umezaki M."/>
            <person name="Yagi Y."/>
            <person name="Fujii Y."/>
            <person name="Habara T."/>
            <person name="Kanehisa M."/>
            <person name="Watanabe H."/>
            <person name="Ito K."/>
            <person name="Gojobori T."/>
            <person name="Sugawara H."/>
            <person name="Imanishi T."/>
            <person name="Weir W."/>
            <person name="Gardner M."/>
            <person name="Pain A."/>
            <person name="Shiels B."/>
            <person name="Hattori M."/>
            <person name="Nene V."/>
            <person name="Sugimoto C."/>
        </authorList>
    </citation>
    <scope>NUCLEOTIDE SEQUENCE [LARGE SCALE GENOMIC DNA]</scope>
    <source>
        <strain evidence="2 3">Shintoku</strain>
    </source>
</reference>
<dbReference type="VEuPathDB" id="PiroplasmaDB:TOT_020000258"/>
<dbReference type="AlphaFoldDB" id="J4C383"/>
<organism evidence="2 3">
    <name type="scientific">Theileria orientalis strain Shintoku</name>
    <dbReference type="NCBI Taxonomy" id="869250"/>
    <lineage>
        <taxon>Eukaryota</taxon>
        <taxon>Sar</taxon>
        <taxon>Alveolata</taxon>
        <taxon>Apicomplexa</taxon>
        <taxon>Aconoidasida</taxon>
        <taxon>Piroplasmida</taxon>
        <taxon>Theileriidae</taxon>
        <taxon>Theileria</taxon>
    </lineage>
</organism>
<dbReference type="RefSeq" id="XP_009690292.1">
    <property type="nucleotide sequence ID" value="XM_009691997.1"/>
</dbReference>
<evidence type="ECO:0000313" key="2">
    <source>
        <dbReference type="EMBL" id="BAM39991.1"/>
    </source>
</evidence>
<dbReference type="OrthoDB" id="361683at2759"/>
<feature type="compositionally biased region" description="Low complexity" evidence="1">
    <location>
        <begin position="363"/>
        <end position="378"/>
    </location>
</feature>
<keyword evidence="3" id="KW-1185">Reference proteome</keyword>
<dbReference type="EMBL" id="AP011947">
    <property type="protein sequence ID" value="BAM39991.1"/>
    <property type="molecule type" value="Genomic_DNA"/>
</dbReference>
<evidence type="ECO:0000313" key="3">
    <source>
        <dbReference type="Proteomes" id="UP000003786"/>
    </source>
</evidence>